<organism evidence="2 3">
    <name type="scientific">Hymenobacter antarcticus</name>
    <dbReference type="NCBI Taxonomy" id="486270"/>
    <lineage>
        <taxon>Bacteria</taxon>
        <taxon>Pseudomonadati</taxon>
        <taxon>Bacteroidota</taxon>
        <taxon>Cytophagia</taxon>
        <taxon>Cytophagales</taxon>
        <taxon>Hymenobacteraceae</taxon>
        <taxon>Hymenobacter</taxon>
    </lineage>
</organism>
<evidence type="ECO:0000259" key="1">
    <source>
        <dbReference type="Pfam" id="PF02518"/>
    </source>
</evidence>
<dbReference type="Gene3D" id="3.30.565.10">
    <property type="entry name" value="Histidine kinase-like ATPase, C-terminal domain"/>
    <property type="match status" value="1"/>
</dbReference>
<evidence type="ECO:0000313" key="3">
    <source>
        <dbReference type="Proteomes" id="UP001501556"/>
    </source>
</evidence>
<comment type="caution">
    <text evidence="2">The sequence shown here is derived from an EMBL/GenBank/DDBJ whole genome shotgun (WGS) entry which is preliminary data.</text>
</comment>
<dbReference type="InterPro" id="IPR003594">
    <property type="entry name" value="HATPase_dom"/>
</dbReference>
<dbReference type="Proteomes" id="UP001501556">
    <property type="component" value="Unassembled WGS sequence"/>
</dbReference>
<evidence type="ECO:0000313" key="2">
    <source>
        <dbReference type="EMBL" id="GAA3988167.1"/>
    </source>
</evidence>
<gene>
    <name evidence="2" type="ORF">GCM10022407_35940</name>
</gene>
<reference evidence="3" key="1">
    <citation type="journal article" date="2019" name="Int. J. Syst. Evol. Microbiol.">
        <title>The Global Catalogue of Microorganisms (GCM) 10K type strain sequencing project: providing services to taxonomists for standard genome sequencing and annotation.</title>
        <authorList>
            <consortium name="The Broad Institute Genomics Platform"/>
            <consortium name="The Broad Institute Genome Sequencing Center for Infectious Disease"/>
            <person name="Wu L."/>
            <person name="Ma J."/>
        </authorList>
    </citation>
    <scope>NUCLEOTIDE SEQUENCE [LARGE SCALE GENOMIC DNA]</scope>
    <source>
        <strain evidence="3">JCM 17217</strain>
    </source>
</reference>
<dbReference type="InterPro" id="IPR036890">
    <property type="entry name" value="HATPase_C_sf"/>
</dbReference>
<dbReference type="Pfam" id="PF02518">
    <property type="entry name" value="HATPase_c"/>
    <property type="match status" value="1"/>
</dbReference>
<name>A0ABP7QVW4_9BACT</name>
<feature type="domain" description="Histidine kinase/HSP90-like ATPase" evidence="1">
    <location>
        <begin position="9"/>
        <end position="44"/>
    </location>
</feature>
<protein>
    <recommendedName>
        <fullName evidence="1">Histidine kinase/HSP90-like ATPase domain-containing protein</fullName>
    </recommendedName>
</protein>
<keyword evidence="3" id="KW-1185">Reference proteome</keyword>
<sequence length="46" mass="4940">MLKANLYSVDLSIAREFITTQGGRLWVESEMGSGSTFSFTLPVAGA</sequence>
<dbReference type="SUPFAM" id="SSF55874">
    <property type="entry name" value="ATPase domain of HSP90 chaperone/DNA topoisomerase II/histidine kinase"/>
    <property type="match status" value="1"/>
</dbReference>
<proteinExistence type="predicted"/>
<dbReference type="RefSeq" id="WP_345126542.1">
    <property type="nucleotide sequence ID" value="NZ_BAABDI010000033.1"/>
</dbReference>
<dbReference type="EMBL" id="BAABDI010000033">
    <property type="protein sequence ID" value="GAA3988167.1"/>
    <property type="molecule type" value="Genomic_DNA"/>
</dbReference>
<accession>A0ABP7QVW4</accession>